<proteinExistence type="predicted"/>
<comment type="caution">
    <text evidence="1">The sequence shown here is derived from an EMBL/GenBank/DDBJ whole genome shotgun (WGS) entry which is preliminary data.</text>
</comment>
<organism evidence="1">
    <name type="scientific">marine sediment metagenome</name>
    <dbReference type="NCBI Taxonomy" id="412755"/>
    <lineage>
        <taxon>unclassified sequences</taxon>
        <taxon>metagenomes</taxon>
        <taxon>ecological metagenomes</taxon>
    </lineage>
</organism>
<dbReference type="AlphaFoldDB" id="X0U4K8"/>
<accession>X0U4K8</accession>
<protein>
    <submittedName>
        <fullName evidence="1">Uncharacterized protein</fullName>
    </submittedName>
</protein>
<evidence type="ECO:0000313" key="1">
    <source>
        <dbReference type="EMBL" id="GAG00470.1"/>
    </source>
</evidence>
<reference evidence="1" key="1">
    <citation type="journal article" date="2014" name="Front. Microbiol.">
        <title>High frequency of phylogenetically diverse reductive dehalogenase-homologous genes in deep subseafloor sedimentary metagenomes.</title>
        <authorList>
            <person name="Kawai M."/>
            <person name="Futagami T."/>
            <person name="Toyoda A."/>
            <person name="Takaki Y."/>
            <person name="Nishi S."/>
            <person name="Hori S."/>
            <person name="Arai W."/>
            <person name="Tsubouchi T."/>
            <person name="Morono Y."/>
            <person name="Uchiyama I."/>
            <person name="Ito T."/>
            <person name="Fujiyama A."/>
            <person name="Inagaki F."/>
            <person name="Takami H."/>
        </authorList>
    </citation>
    <scope>NUCLEOTIDE SEQUENCE</scope>
    <source>
        <strain evidence="1">Expedition CK06-06</strain>
    </source>
</reference>
<dbReference type="EMBL" id="BARS01027703">
    <property type="protein sequence ID" value="GAG00470.1"/>
    <property type="molecule type" value="Genomic_DNA"/>
</dbReference>
<name>X0U4K8_9ZZZZ</name>
<sequence length="50" mass="5649">GTVRNLTTGADIRCQRTPEMMLRILNEGGLLPFIRKYQGFDVRAVEGQPE</sequence>
<feature type="non-terminal residue" evidence="1">
    <location>
        <position position="1"/>
    </location>
</feature>
<gene>
    <name evidence="1" type="ORF">S01H1_43480</name>
</gene>